<dbReference type="EC" id="2.3.1.47" evidence="5"/>
<keyword evidence="7" id="KW-0093">Biotin biosynthesis</keyword>
<dbReference type="Gene3D" id="3.90.1150.10">
    <property type="entry name" value="Aspartate Aminotransferase, domain 1"/>
    <property type="match status" value="1"/>
</dbReference>
<dbReference type="GO" id="GO:0008710">
    <property type="term" value="F:8-amino-7-oxononanoate synthase activity"/>
    <property type="evidence" value="ECO:0007669"/>
    <property type="project" value="UniProtKB-EC"/>
</dbReference>
<name>A0AA52EKS1_9PROT</name>
<comment type="pathway">
    <text evidence="2">Cofactor biosynthesis; biotin biosynthesis.</text>
</comment>
<dbReference type="Pfam" id="PF00155">
    <property type="entry name" value="Aminotran_1_2"/>
    <property type="match status" value="1"/>
</dbReference>
<reference evidence="14" key="1">
    <citation type="submission" date="2023-04" db="EMBL/GenBank/DDBJ databases">
        <title>Complete genome sequence of Temperatibacter marinus.</title>
        <authorList>
            <person name="Rong J.-C."/>
            <person name="Yi M.-L."/>
            <person name="Zhao Q."/>
        </authorList>
    </citation>
    <scope>NUCLEOTIDE SEQUENCE</scope>
    <source>
        <strain evidence="14">NBRC 110045</strain>
    </source>
</reference>
<evidence type="ECO:0000256" key="11">
    <source>
        <dbReference type="ARBA" id="ARBA00047715"/>
    </source>
</evidence>
<dbReference type="RefSeq" id="WP_310799684.1">
    <property type="nucleotide sequence ID" value="NZ_CP123872.1"/>
</dbReference>
<dbReference type="SUPFAM" id="SSF53383">
    <property type="entry name" value="PLP-dependent transferases"/>
    <property type="match status" value="1"/>
</dbReference>
<feature type="domain" description="Aminotransferase class I/classII large" evidence="13">
    <location>
        <begin position="43"/>
        <end position="377"/>
    </location>
</feature>
<dbReference type="PROSITE" id="PS00599">
    <property type="entry name" value="AA_TRANSFER_CLASS_2"/>
    <property type="match status" value="1"/>
</dbReference>
<evidence type="ECO:0000256" key="8">
    <source>
        <dbReference type="ARBA" id="ARBA00022898"/>
    </source>
</evidence>
<gene>
    <name evidence="14" type="ORF">QGN29_05460</name>
</gene>
<sequence>MKSLETYTKAKLDAIDAKAQRRFLFDHSRSADMSATRESWGQIVSFTDNDYLGLSTDPAVIDAAQKAMAQYGAGAGASRLVTGNHPLHRDLEKKIAQMKGTEDAVVFGSGYMANTGVIPTFLGKQDVIFADELIHTSLHAGIKLSGATVYFFNHNDCDHLKELLRQYRHQYPHAMIVVDGVYSMDGDMAPLKKQGQIAKVFDCWLYSDDAHGFGVVGGGKGSTVAQEAEGLIPFQMGTLSKAIGSYGGYLAASHAVCELLRSRSRSLIYTTALPPAVIAASIRSLEIIETDKERIQRPVILAQRFADALNLPNPTTPIVPLIMGSEEDTLAASKSLADQGYLAWAFRPPTVAPGTSRLRFCFSATHSDAQVDGLIQACLSIGLLA</sequence>
<proteinExistence type="inferred from homology"/>
<dbReference type="InterPro" id="IPR050087">
    <property type="entry name" value="AON_synthase_class-II"/>
</dbReference>
<protein>
    <recommendedName>
        <fullName evidence="5">8-amino-7-oxononanoate synthase</fullName>
        <ecNumber evidence="5">2.3.1.47</ecNumber>
    </recommendedName>
    <alternativeName>
        <fullName evidence="9">7-keto-8-amino-pelargonic acid synthase</fullName>
    </alternativeName>
    <alternativeName>
        <fullName evidence="10">8-amino-7-ketopelargonate synthase</fullName>
    </alternativeName>
</protein>
<accession>A0AA52EKS1</accession>
<evidence type="ECO:0000256" key="9">
    <source>
        <dbReference type="ARBA" id="ARBA00032610"/>
    </source>
</evidence>
<evidence type="ECO:0000313" key="15">
    <source>
        <dbReference type="Proteomes" id="UP001268683"/>
    </source>
</evidence>
<dbReference type="InterPro" id="IPR015422">
    <property type="entry name" value="PyrdxlP-dep_Trfase_small"/>
</dbReference>
<evidence type="ECO:0000256" key="1">
    <source>
        <dbReference type="ARBA" id="ARBA00001933"/>
    </source>
</evidence>
<dbReference type="PANTHER" id="PTHR13693:SF100">
    <property type="entry name" value="8-AMINO-7-OXONONANOATE SYNTHASE"/>
    <property type="match status" value="1"/>
</dbReference>
<dbReference type="GO" id="GO:0008483">
    <property type="term" value="F:transaminase activity"/>
    <property type="evidence" value="ECO:0007669"/>
    <property type="project" value="UniProtKB-KW"/>
</dbReference>
<organism evidence="14 15">
    <name type="scientific">Temperatibacter marinus</name>
    <dbReference type="NCBI Taxonomy" id="1456591"/>
    <lineage>
        <taxon>Bacteria</taxon>
        <taxon>Pseudomonadati</taxon>
        <taxon>Pseudomonadota</taxon>
        <taxon>Alphaproteobacteria</taxon>
        <taxon>Kordiimonadales</taxon>
        <taxon>Temperatibacteraceae</taxon>
        <taxon>Temperatibacter</taxon>
    </lineage>
</organism>
<dbReference type="InterPro" id="IPR001917">
    <property type="entry name" value="Aminotrans_II_pyridoxalP_BS"/>
</dbReference>
<evidence type="ECO:0000259" key="13">
    <source>
        <dbReference type="Pfam" id="PF00155"/>
    </source>
</evidence>
<evidence type="ECO:0000256" key="6">
    <source>
        <dbReference type="ARBA" id="ARBA00022679"/>
    </source>
</evidence>
<dbReference type="InterPro" id="IPR015421">
    <property type="entry name" value="PyrdxlP-dep_Trfase_major"/>
</dbReference>
<evidence type="ECO:0000256" key="10">
    <source>
        <dbReference type="ARBA" id="ARBA00033381"/>
    </source>
</evidence>
<comment type="cofactor">
    <cofactor evidence="1 12">
        <name>pyridoxal 5'-phosphate</name>
        <dbReference type="ChEBI" id="CHEBI:597326"/>
    </cofactor>
</comment>
<evidence type="ECO:0000313" key="14">
    <source>
        <dbReference type="EMBL" id="WND03821.1"/>
    </source>
</evidence>
<comment type="similarity">
    <text evidence="3">Belongs to the class-II pyridoxal-phosphate-dependent aminotransferase family. BioF subfamily.</text>
</comment>
<dbReference type="InterPro" id="IPR004839">
    <property type="entry name" value="Aminotransferase_I/II_large"/>
</dbReference>
<evidence type="ECO:0000256" key="2">
    <source>
        <dbReference type="ARBA" id="ARBA00004746"/>
    </source>
</evidence>
<keyword evidence="8 12" id="KW-0663">Pyridoxal phosphate</keyword>
<dbReference type="PANTHER" id="PTHR13693">
    <property type="entry name" value="CLASS II AMINOTRANSFERASE/8-AMINO-7-OXONONANOATE SYNTHASE"/>
    <property type="match status" value="1"/>
</dbReference>
<evidence type="ECO:0000256" key="3">
    <source>
        <dbReference type="ARBA" id="ARBA00010008"/>
    </source>
</evidence>
<dbReference type="CDD" id="cd06454">
    <property type="entry name" value="KBL_like"/>
    <property type="match status" value="1"/>
</dbReference>
<dbReference type="Proteomes" id="UP001268683">
    <property type="component" value="Chromosome"/>
</dbReference>
<keyword evidence="6" id="KW-0808">Transferase</keyword>
<evidence type="ECO:0000256" key="7">
    <source>
        <dbReference type="ARBA" id="ARBA00022756"/>
    </source>
</evidence>
<evidence type="ECO:0000256" key="12">
    <source>
        <dbReference type="RuleBase" id="RU003693"/>
    </source>
</evidence>
<dbReference type="Gene3D" id="3.40.640.10">
    <property type="entry name" value="Type I PLP-dependent aspartate aminotransferase-like (Major domain)"/>
    <property type="match status" value="1"/>
</dbReference>
<dbReference type="GO" id="GO:0009102">
    <property type="term" value="P:biotin biosynthetic process"/>
    <property type="evidence" value="ECO:0007669"/>
    <property type="project" value="UniProtKB-KW"/>
</dbReference>
<comment type="catalytic activity">
    <reaction evidence="11">
        <text>6-carboxyhexanoyl-[ACP] + L-alanine + H(+) = (8S)-8-amino-7-oxononanoate + holo-[ACP] + CO2</text>
        <dbReference type="Rhea" id="RHEA:42288"/>
        <dbReference type="Rhea" id="RHEA-COMP:9685"/>
        <dbReference type="Rhea" id="RHEA-COMP:9955"/>
        <dbReference type="ChEBI" id="CHEBI:15378"/>
        <dbReference type="ChEBI" id="CHEBI:16526"/>
        <dbReference type="ChEBI" id="CHEBI:57972"/>
        <dbReference type="ChEBI" id="CHEBI:64479"/>
        <dbReference type="ChEBI" id="CHEBI:78846"/>
        <dbReference type="ChEBI" id="CHEBI:149468"/>
        <dbReference type="EC" id="2.3.1.47"/>
    </reaction>
</comment>
<dbReference type="EMBL" id="CP123872">
    <property type="protein sequence ID" value="WND03821.1"/>
    <property type="molecule type" value="Genomic_DNA"/>
</dbReference>
<evidence type="ECO:0000256" key="4">
    <source>
        <dbReference type="ARBA" id="ARBA00011738"/>
    </source>
</evidence>
<comment type="subunit">
    <text evidence="4">Homodimer.</text>
</comment>
<keyword evidence="14" id="KW-0032">Aminotransferase</keyword>
<evidence type="ECO:0000256" key="5">
    <source>
        <dbReference type="ARBA" id="ARBA00013187"/>
    </source>
</evidence>
<keyword evidence="15" id="KW-1185">Reference proteome</keyword>
<dbReference type="AlphaFoldDB" id="A0AA52EKS1"/>
<dbReference type="InterPro" id="IPR015424">
    <property type="entry name" value="PyrdxlP-dep_Trfase"/>
</dbReference>
<dbReference type="KEGG" id="tmk:QGN29_05460"/>
<dbReference type="GO" id="GO:0030170">
    <property type="term" value="F:pyridoxal phosphate binding"/>
    <property type="evidence" value="ECO:0007669"/>
    <property type="project" value="InterPro"/>
</dbReference>